<accession>A0A4C1TR17</accession>
<sequence>MVPMFSELGTLSTPCPMAFFVATIAKNSRTNGDSEPRFLCGYREAFCHSRHVLILWVGDRNCEKPIFTSIDVTVRPSEDQNSCHLRYDFR</sequence>
<reference evidence="1 2" key="1">
    <citation type="journal article" date="2019" name="Commun. Biol.">
        <title>The bagworm genome reveals a unique fibroin gene that provides high tensile strength.</title>
        <authorList>
            <person name="Kono N."/>
            <person name="Nakamura H."/>
            <person name="Ohtoshi R."/>
            <person name="Tomita M."/>
            <person name="Numata K."/>
            <person name="Arakawa K."/>
        </authorList>
    </citation>
    <scope>NUCLEOTIDE SEQUENCE [LARGE SCALE GENOMIC DNA]</scope>
</reference>
<keyword evidence="2" id="KW-1185">Reference proteome</keyword>
<organism evidence="1 2">
    <name type="scientific">Eumeta variegata</name>
    <name type="common">Bagworm moth</name>
    <name type="synonym">Eumeta japonica</name>
    <dbReference type="NCBI Taxonomy" id="151549"/>
    <lineage>
        <taxon>Eukaryota</taxon>
        <taxon>Metazoa</taxon>
        <taxon>Ecdysozoa</taxon>
        <taxon>Arthropoda</taxon>
        <taxon>Hexapoda</taxon>
        <taxon>Insecta</taxon>
        <taxon>Pterygota</taxon>
        <taxon>Neoptera</taxon>
        <taxon>Endopterygota</taxon>
        <taxon>Lepidoptera</taxon>
        <taxon>Glossata</taxon>
        <taxon>Ditrysia</taxon>
        <taxon>Tineoidea</taxon>
        <taxon>Psychidae</taxon>
        <taxon>Oiketicinae</taxon>
        <taxon>Eumeta</taxon>
    </lineage>
</organism>
<gene>
    <name evidence="1" type="ORF">EVAR_74025_1</name>
</gene>
<feature type="non-terminal residue" evidence="1">
    <location>
        <position position="90"/>
    </location>
</feature>
<evidence type="ECO:0000313" key="1">
    <source>
        <dbReference type="EMBL" id="GBP16419.1"/>
    </source>
</evidence>
<dbReference type="AlphaFoldDB" id="A0A4C1TR17"/>
<proteinExistence type="predicted"/>
<protein>
    <submittedName>
        <fullName evidence="1">Uncharacterized protein</fullName>
    </submittedName>
</protein>
<comment type="caution">
    <text evidence="1">The sequence shown here is derived from an EMBL/GenBank/DDBJ whole genome shotgun (WGS) entry which is preliminary data.</text>
</comment>
<evidence type="ECO:0000313" key="2">
    <source>
        <dbReference type="Proteomes" id="UP000299102"/>
    </source>
</evidence>
<dbReference type="EMBL" id="BGZK01006030">
    <property type="protein sequence ID" value="GBP16419.1"/>
    <property type="molecule type" value="Genomic_DNA"/>
</dbReference>
<dbReference type="Proteomes" id="UP000299102">
    <property type="component" value="Unassembled WGS sequence"/>
</dbReference>
<name>A0A4C1TR17_EUMVA</name>